<feature type="transmembrane region" description="Helical" evidence="1">
    <location>
        <begin position="20"/>
        <end position="41"/>
    </location>
</feature>
<keyword evidence="1" id="KW-0812">Transmembrane</keyword>
<dbReference type="EMBL" id="CP133270">
    <property type="protein sequence ID" value="WVX66788.1"/>
    <property type="molecule type" value="Genomic_DNA"/>
</dbReference>
<evidence type="ECO:0000313" key="3">
    <source>
        <dbReference type="Proteomes" id="UP001330434"/>
    </source>
</evidence>
<dbReference type="InterPro" id="IPR007047">
    <property type="entry name" value="Flp_Fap"/>
</dbReference>
<dbReference type="Pfam" id="PF04964">
    <property type="entry name" value="Flp_Fap"/>
    <property type="match status" value="1"/>
</dbReference>
<keyword evidence="1" id="KW-1133">Transmembrane helix</keyword>
<dbReference type="RefSeq" id="WP_331255615.1">
    <property type="nucleotide sequence ID" value="NZ_CP133270.1"/>
</dbReference>
<protein>
    <submittedName>
        <fullName evidence="2">Flp family type IVb pilin</fullName>
    </submittedName>
</protein>
<reference evidence="2 3" key="1">
    <citation type="journal article" date="2024" name="Environ. Microbiol.">
        <title>Novel evolutionary insights on the interactions of the Holosporales (Alphaproteobacteria) with eukaryotic hosts from comparative genomics.</title>
        <authorList>
            <person name="Giovannini M."/>
            <person name="Petroni G."/>
            <person name="Castelli M."/>
        </authorList>
    </citation>
    <scope>NUCLEOTIDE SEQUENCE [LARGE SCALE GENOMIC DNA]</scope>
    <source>
        <strain evidence="2 3">US_Bl 15I1</strain>
    </source>
</reference>
<name>A0ABZ2C380_9PROT</name>
<proteinExistence type="predicted"/>
<gene>
    <name evidence="2" type="ORF">Bealeia1_00973</name>
</gene>
<dbReference type="Proteomes" id="UP001330434">
    <property type="component" value="Chromosome"/>
</dbReference>
<evidence type="ECO:0000313" key="2">
    <source>
        <dbReference type="EMBL" id="WVX66788.1"/>
    </source>
</evidence>
<sequence>MKNLNRFLKDDSGATMIEYALLAALIAVVCITAITNLGTAVSGKFVAISTAL</sequence>
<accession>A0ABZ2C380</accession>
<keyword evidence="3" id="KW-1185">Reference proteome</keyword>
<evidence type="ECO:0000256" key="1">
    <source>
        <dbReference type="SAM" id="Phobius"/>
    </source>
</evidence>
<organism evidence="2 3">
    <name type="scientific">Candidatus Bealeia paramacronuclearis</name>
    <dbReference type="NCBI Taxonomy" id="1921001"/>
    <lineage>
        <taxon>Bacteria</taxon>
        <taxon>Pseudomonadati</taxon>
        <taxon>Pseudomonadota</taxon>
        <taxon>Alphaproteobacteria</taxon>
        <taxon>Holosporales</taxon>
        <taxon>Holosporaceae</taxon>
        <taxon>Candidatus Bealeia</taxon>
    </lineage>
</organism>
<keyword evidence="1" id="KW-0472">Membrane</keyword>